<keyword evidence="3" id="KW-1185">Reference proteome</keyword>
<dbReference type="EMBL" id="BSUY01000001">
    <property type="protein sequence ID" value="GMA84274.1"/>
    <property type="molecule type" value="Genomic_DNA"/>
</dbReference>
<evidence type="ECO:0000313" key="2">
    <source>
        <dbReference type="EMBL" id="GMA84274.1"/>
    </source>
</evidence>
<comment type="caution">
    <text evidence="2">The sequence shown here is derived from an EMBL/GenBank/DDBJ whole genome shotgun (WGS) entry which is preliminary data.</text>
</comment>
<protein>
    <submittedName>
        <fullName evidence="2">Uncharacterized protein</fullName>
    </submittedName>
</protein>
<evidence type="ECO:0000313" key="1">
    <source>
        <dbReference type="EMBL" id="GMA80478.1"/>
    </source>
</evidence>
<reference evidence="2" key="3">
    <citation type="submission" date="2023-02" db="EMBL/GenBank/DDBJ databases">
        <authorList>
            <person name="Sun Q."/>
            <person name="Mori K."/>
        </authorList>
    </citation>
    <scope>NUCLEOTIDE SEQUENCE</scope>
    <source>
        <strain evidence="2">NBRC 102030</strain>
    </source>
</reference>
<organism evidence="2 3">
    <name type="scientific">Shewanella glacialipiscicola</name>
    <dbReference type="NCBI Taxonomy" id="614069"/>
    <lineage>
        <taxon>Bacteria</taxon>
        <taxon>Pseudomonadati</taxon>
        <taxon>Pseudomonadota</taxon>
        <taxon>Gammaproteobacteria</taxon>
        <taxon>Alteromonadales</taxon>
        <taxon>Shewanellaceae</taxon>
        <taxon>Shewanella</taxon>
    </lineage>
</organism>
<evidence type="ECO:0000313" key="3">
    <source>
        <dbReference type="Proteomes" id="UP001157046"/>
    </source>
</evidence>
<dbReference type="Proteomes" id="UP001157046">
    <property type="component" value="Unassembled WGS sequence"/>
</dbReference>
<proteinExistence type="predicted"/>
<sequence>MNSIVLGGIEFHLCAISKQVDRKGWDHSRIGGFKVNKSPFRDAKPQAFIGVGVMQSARSTRHDYQTSALLLKPNALSYNQVIQSRGGQDYDQFQENRRDGETTE</sequence>
<dbReference type="EMBL" id="BSUY01000001">
    <property type="protein sequence ID" value="GMA80478.1"/>
    <property type="molecule type" value="Genomic_DNA"/>
</dbReference>
<accession>A0ABQ6JAM6</accession>
<name>A0ABQ6JAM6_9GAMM</name>
<reference evidence="3" key="2">
    <citation type="journal article" date="2019" name="Int. J. Syst. Evol. Microbiol.">
        <title>The Global Catalogue of Microorganisms (GCM) 10K type strain sequencing project: providing services to taxonomists for standard genome sequencing and annotation.</title>
        <authorList>
            <consortium name="The Broad Institute Genomics Platform"/>
            <consortium name="The Broad Institute Genome Sequencing Center for Infectious Disease"/>
            <person name="Wu L."/>
            <person name="Ma J."/>
        </authorList>
    </citation>
    <scope>NUCLEOTIDE SEQUENCE [LARGE SCALE GENOMIC DNA]</scope>
    <source>
        <strain evidence="3">NBRC 102030</strain>
    </source>
</reference>
<gene>
    <name evidence="1" type="ORF">GCM10025855_00110</name>
    <name evidence="2" type="ORF">GCM10025855_38070</name>
</gene>
<reference evidence="2" key="1">
    <citation type="journal article" date="2014" name="Int. J. Syst. Evol. Microbiol.">
        <title>Complete genome of a new Firmicutes species belonging to the dominant human colonic microbiota ('Ruminococcus bicirculans') reveals two chromosomes and a selective capacity to utilize plant glucans.</title>
        <authorList>
            <consortium name="NISC Comparative Sequencing Program"/>
            <person name="Wegmann U."/>
            <person name="Louis P."/>
            <person name="Goesmann A."/>
            <person name="Henrissat B."/>
            <person name="Duncan S.H."/>
            <person name="Flint H.J."/>
        </authorList>
    </citation>
    <scope>NUCLEOTIDE SEQUENCE</scope>
    <source>
        <strain evidence="2">NBRC 102030</strain>
    </source>
</reference>